<dbReference type="InterPro" id="IPR012338">
    <property type="entry name" value="Beta-lactam/transpept-like"/>
</dbReference>
<feature type="domain" description="DUF302" evidence="3">
    <location>
        <begin position="434"/>
        <end position="495"/>
    </location>
</feature>
<dbReference type="PANTHER" id="PTHR46825:SF9">
    <property type="entry name" value="BETA-LACTAMASE-RELATED DOMAIN-CONTAINING PROTEIN"/>
    <property type="match status" value="1"/>
</dbReference>
<organism evidence="4 5">
    <name type="scientific">Paraburkholderia fungorum</name>
    <dbReference type="NCBI Taxonomy" id="134537"/>
    <lineage>
        <taxon>Bacteria</taxon>
        <taxon>Pseudomonadati</taxon>
        <taxon>Pseudomonadota</taxon>
        <taxon>Betaproteobacteria</taxon>
        <taxon>Burkholderiales</taxon>
        <taxon>Burkholderiaceae</taxon>
        <taxon>Paraburkholderia</taxon>
    </lineage>
</organism>
<feature type="domain" description="Beta-lactamase-related" evidence="2">
    <location>
        <begin position="42"/>
        <end position="389"/>
    </location>
</feature>
<evidence type="ECO:0000259" key="3">
    <source>
        <dbReference type="Pfam" id="PF03625"/>
    </source>
</evidence>
<dbReference type="Gene3D" id="3.40.710.10">
    <property type="entry name" value="DD-peptidase/beta-lactamase superfamily"/>
    <property type="match status" value="1"/>
</dbReference>
<reference evidence="5" key="1">
    <citation type="submission" date="2016-10" db="EMBL/GenBank/DDBJ databases">
        <authorList>
            <person name="Varghese N."/>
        </authorList>
    </citation>
    <scope>NUCLEOTIDE SEQUENCE [LARGE SCALE GENOMIC DNA]</scope>
    <source>
        <strain evidence="5">GAS106B</strain>
    </source>
</reference>
<dbReference type="CDD" id="cd14797">
    <property type="entry name" value="DUF302"/>
    <property type="match status" value="1"/>
</dbReference>
<dbReference type="EMBL" id="FNKP01000002">
    <property type="protein sequence ID" value="SDR20817.1"/>
    <property type="molecule type" value="Genomic_DNA"/>
</dbReference>
<feature type="chain" id="PRO_5010234496" evidence="1">
    <location>
        <begin position="29"/>
        <end position="529"/>
    </location>
</feature>
<keyword evidence="5" id="KW-1185">Reference proteome</keyword>
<protein>
    <submittedName>
        <fullName evidence="4">CubicO group peptidase, beta-lactamase class C family</fullName>
    </submittedName>
</protein>
<dbReference type="InterPro" id="IPR050491">
    <property type="entry name" value="AmpC-like"/>
</dbReference>
<dbReference type="AlphaFoldDB" id="A0A1H1H5U3"/>
<evidence type="ECO:0000313" key="5">
    <source>
        <dbReference type="Proteomes" id="UP000183487"/>
    </source>
</evidence>
<dbReference type="SUPFAM" id="SSF56601">
    <property type="entry name" value="beta-lactamase/transpeptidase-like"/>
    <property type="match status" value="1"/>
</dbReference>
<dbReference type="PANTHER" id="PTHR46825">
    <property type="entry name" value="D-ALANYL-D-ALANINE-CARBOXYPEPTIDASE/ENDOPEPTIDASE AMPH"/>
    <property type="match status" value="1"/>
</dbReference>
<dbReference type="Proteomes" id="UP000183487">
    <property type="component" value="Unassembled WGS sequence"/>
</dbReference>
<dbReference type="SUPFAM" id="SSF103247">
    <property type="entry name" value="TT1751-like"/>
    <property type="match status" value="1"/>
</dbReference>
<evidence type="ECO:0000313" key="4">
    <source>
        <dbReference type="EMBL" id="SDR20817.1"/>
    </source>
</evidence>
<dbReference type="Pfam" id="PF00144">
    <property type="entry name" value="Beta-lactamase"/>
    <property type="match status" value="1"/>
</dbReference>
<gene>
    <name evidence="4" type="ORF">SAMN05443245_3562</name>
</gene>
<evidence type="ECO:0000259" key="2">
    <source>
        <dbReference type="Pfam" id="PF00144"/>
    </source>
</evidence>
<sequence length="529" mass="57513">MKTSSLSLAAAVLSVGMALSFASPSTYAERGDARLEYYGQSIDTMIADFMQEKHISGLTMAIVEAPYIPRVAGYGESDTTKKLLASQGTLWNIGPITQGYTAVAVMQLVEAGKMDLHAPVATYVQGLPSAWSKLTVMQLLQHATGLADYRQAPGYDATREYQPQQLVDLVKDSKLAFKPGTAVAQSATNFLLLGMAIESASGMSYHDFIWNGQIKPLNLTHTMFIEDFPEHAAIDPVEKTGMRHHLFTGDGHYINPVEPSAGYRLVNGQLTDARPATSSSAFAFGSLWASAEDVSTWDIALAGNEVIKEAAHRDLVYKPTRLDNGMVVPAMAGWQFTKHKGFMDIKGNAPGYSAYLSRFTNPDELVCVTLLANTEGVDLTDLARRIASAYDARLGSGNDPAQTSTYESVFGVKETVARLEKNIKAANGQIFAHFDHQMNAEQAGLSMRPTEVLVFGNPAAGTMLMQEQPGIASELPLRVAVWEDERGRTWVSYTNFDRIAERYGIHDAKTIAAMKAGVAELVRKSSSAY</sequence>
<dbReference type="InterPro" id="IPR001466">
    <property type="entry name" value="Beta-lactam-related"/>
</dbReference>
<evidence type="ECO:0000256" key="1">
    <source>
        <dbReference type="SAM" id="SignalP"/>
    </source>
</evidence>
<proteinExistence type="predicted"/>
<dbReference type="InterPro" id="IPR035923">
    <property type="entry name" value="TT1751-like_sf"/>
</dbReference>
<name>A0A1H1H5U3_9BURK</name>
<dbReference type="RefSeq" id="WP_074767081.1">
    <property type="nucleotide sequence ID" value="NZ_FNKP01000002.1"/>
</dbReference>
<dbReference type="InterPro" id="IPR005180">
    <property type="entry name" value="DUF302"/>
</dbReference>
<feature type="signal peptide" evidence="1">
    <location>
        <begin position="1"/>
        <end position="28"/>
    </location>
</feature>
<dbReference type="Pfam" id="PF03625">
    <property type="entry name" value="DUF302"/>
    <property type="match status" value="1"/>
</dbReference>
<accession>A0A1H1H5U3</accession>
<keyword evidence="1" id="KW-0732">Signal</keyword>
<dbReference type="Gene3D" id="3.30.310.70">
    <property type="entry name" value="TT1751-like domain"/>
    <property type="match status" value="1"/>
</dbReference>